<keyword evidence="4" id="KW-1133">Transmembrane helix</keyword>
<dbReference type="GO" id="GO:0003700">
    <property type="term" value="F:DNA-binding transcription factor activity"/>
    <property type="evidence" value="ECO:0007669"/>
    <property type="project" value="InterPro"/>
</dbReference>
<dbReference type="Gene3D" id="1.10.10.60">
    <property type="entry name" value="Homeodomain-like"/>
    <property type="match status" value="2"/>
</dbReference>
<keyword evidence="4" id="KW-0812">Transmembrane</keyword>
<dbReference type="Pfam" id="PF12833">
    <property type="entry name" value="HTH_18"/>
    <property type="match status" value="1"/>
</dbReference>
<feature type="transmembrane region" description="Helical" evidence="4">
    <location>
        <begin position="59"/>
        <end position="79"/>
    </location>
</feature>
<dbReference type="SMART" id="SM00342">
    <property type="entry name" value="HTH_ARAC"/>
    <property type="match status" value="1"/>
</dbReference>
<organism evidence="6 7">
    <name type="scientific">Hungatella effluvii</name>
    <dbReference type="NCBI Taxonomy" id="1096246"/>
    <lineage>
        <taxon>Bacteria</taxon>
        <taxon>Bacillati</taxon>
        <taxon>Bacillota</taxon>
        <taxon>Clostridia</taxon>
        <taxon>Lachnospirales</taxon>
        <taxon>Lachnospiraceae</taxon>
        <taxon>Hungatella</taxon>
    </lineage>
</organism>
<keyword evidence="1" id="KW-0805">Transcription regulation</keyword>
<feature type="domain" description="HTH araC/xylS-type" evidence="5">
    <location>
        <begin position="387"/>
        <end position="486"/>
    </location>
</feature>
<evidence type="ECO:0000256" key="4">
    <source>
        <dbReference type="SAM" id="Phobius"/>
    </source>
</evidence>
<keyword evidence="4" id="KW-0472">Membrane</keyword>
<dbReference type="PANTHER" id="PTHR43280">
    <property type="entry name" value="ARAC-FAMILY TRANSCRIPTIONAL REGULATOR"/>
    <property type="match status" value="1"/>
</dbReference>
<dbReference type="Proteomes" id="UP000248057">
    <property type="component" value="Unassembled WGS sequence"/>
</dbReference>
<gene>
    <name evidence="6" type="ORF">DFR60_11233</name>
</gene>
<evidence type="ECO:0000313" key="6">
    <source>
        <dbReference type="EMBL" id="PXX50172.1"/>
    </source>
</evidence>
<evidence type="ECO:0000256" key="3">
    <source>
        <dbReference type="ARBA" id="ARBA00023163"/>
    </source>
</evidence>
<keyword evidence="2 6" id="KW-0238">DNA-binding</keyword>
<dbReference type="InterPro" id="IPR009057">
    <property type="entry name" value="Homeodomain-like_sf"/>
</dbReference>
<evidence type="ECO:0000313" key="7">
    <source>
        <dbReference type="Proteomes" id="UP000248057"/>
    </source>
</evidence>
<evidence type="ECO:0000256" key="2">
    <source>
        <dbReference type="ARBA" id="ARBA00023125"/>
    </source>
</evidence>
<dbReference type="PROSITE" id="PS01124">
    <property type="entry name" value="HTH_ARAC_FAMILY_2"/>
    <property type="match status" value="1"/>
</dbReference>
<protein>
    <submittedName>
        <fullName evidence="6">AraC-like DNA-binding protein</fullName>
    </submittedName>
</protein>
<keyword evidence="3" id="KW-0804">Transcription</keyword>
<dbReference type="PANTHER" id="PTHR43280:SF34">
    <property type="entry name" value="ARAC-FAMILY TRANSCRIPTIONAL REGULATOR"/>
    <property type="match status" value="1"/>
</dbReference>
<feature type="transmembrane region" description="Helical" evidence="4">
    <location>
        <begin position="12"/>
        <end position="39"/>
    </location>
</feature>
<dbReference type="EMBL" id="QJKD01000012">
    <property type="protein sequence ID" value="PXX50172.1"/>
    <property type="molecule type" value="Genomic_DNA"/>
</dbReference>
<evidence type="ECO:0000256" key="1">
    <source>
        <dbReference type="ARBA" id="ARBA00023015"/>
    </source>
</evidence>
<accession>A0A2V3XYK5</accession>
<dbReference type="InterPro" id="IPR018060">
    <property type="entry name" value="HTH_AraC"/>
</dbReference>
<dbReference type="InterPro" id="IPR020449">
    <property type="entry name" value="Tscrpt_reg_AraC-type_HTH"/>
</dbReference>
<name>A0A2V3XYK5_9FIRM</name>
<keyword evidence="7" id="KW-1185">Reference proteome</keyword>
<sequence>MYLKRRKKHHHAYLKVFLPFALFSSLCILIFAVVISLILSANMKEAYFDSEFYRFVANAVSIALIIFSVSFFFSCVLAYRPVKMIMVENEDLSAAEKAAKTELIKKFLYELCVYGKSECELSHLPLKEYLPLDLLSPLGLCLVFIDRYRIFFQKTPSQQLEILSTVEAIITDEMQELYREITIISPDRKYLIVTYNAKPEPSKEILQRLFISAQSKILQTTGFTVTIVSQPESVTIEHLDIIYKECMQGIHQRLFTGWNSLIQIQAESDAVLFSQTEFTEELKKLNDHLIHGKLEQPDAFSNLLKRYTGDWLAYQTALLSVRSQLEQDLLVLENSKKIAYHETMREHLIFDNCETTEEIDALLLQTVQFIKKEYEHADQQRQQGYIDEVERLIEKNYQNCDYGVLQIAMDLNLSNTYISKLYKDLTGTNIIERLTQYRMKAAVSLLLETDIPVTDIYSLADYTSVNYFYRVFKKYYGVTPGQYRDMKGDSQ</sequence>
<reference evidence="6 7" key="1">
    <citation type="submission" date="2018-05" db="EMBL/GenBank/DDBJ databases">
        <title>Genomic Encyclopedia of Type Strains, Phase IV (KMG-IV): sequencing the most valuable type-strain genomes for metagenomic binning, comparative biology and taxonomic classification.</title>
        <authorList>
            <person name="Goeker M."/>
        </authorList>
    </citation>
    <scope>NUCLEOTIDE SEQUENCE [LARGE SCALE GENOMIC DNA]</scope>
    <source>
        <strain evidence="6 7">DSM 24995</strain>
    </source>
</reference>
<proteinExistence type="predicted"/>
<dbReference type="AlphaFoldDB" id="A0A2V3XYK5"/>
<dbReference type="GO" id="GO:0043565">
    <property type="term" value="F:sequence-specific DNA binding"/>
    <property type="evidence" value="ECO:0007669"/>
    <property type="project" value="InterPro"/>
</dbReference>
<dbReference type="PRINTS" id="PR00032">
    <property type="entry name" value="HTHARAC"/>
</dbReference>
<dbReference type="SUPFAM" id="SSF46689">
    <property type="entry name" value="Homeodomain-like"/>
    <property type="match status" value="1"/>
</dbReference>
<comment type="caution">
    <text evidence="6">The sequence shown here is derived from an EMBL/GenBank/DDBJ whole genome shotgun (WGS) entry which is preliminary data.</text>
</comment>
<evidence type="ECO:0000259" key="5">
    <source>
        <dbReference type="PROSITE" id="PS01124"/>
    </source>
</evidence>